<dbReference type="InterPro" id="IPR011009">
    <property type="entry name" value="Kinase-like_dom_sf"/>
</dbReference>
<dbReference type="Gene3D" id="3.90.1200.10">
    <property type="match status" value="1"/>
</dbReference>
<evidence type="ECO:0000313" key="3">
    <source>
        <dbReference type="Proteomes" id="UP000000657"/>
    </source>
</evidence>
<feature type="domain" description="Aminoglycoside phosphotransferase" evidence="1">
    <location>
        <begin position="37"/>
        <end position="266"/>
    </location>
</feature>
<dbReference type="STRING" id="326424.FRAAL3559"/>
<dbReference type="Proteomes" id="UP000000657">
    <property type="component" value="Chromosome"/>
</dbReference>
<dbReference type="GO" id="GO:0016740">
    <property type="term" value="F:transferase activity"/>
    <property type="evidence" value="ECO:0007669"/>
    <property type="project" value="UniProtKB-KW"/>
</dbReference>
<dbReference type="Pfam" id="PF01636">
    <property type="entry name" value="APH"/>
    <property type="match status" value="1"/>
</dbReference>
<gene>
    <name evidence="2" type="ordered locus">FRAAL3559</name>
</gene>
<dbReference type="PANTHER" id="PTHR21310">
    <property type="entry name" value="AMINOGLYCOSIDE PHOSPHOTRANSFERASE-RELATED-RELATED"/>
    <property type="match status" value="1"/>
</dbReference>
<evidence type="ECO:0000259" key="1">
    <source>
        <dbReference type="Pfam" id="PF01636"/>
    </source>
</evidence>
<dbReference type="OrthoDB" id="3806873at2"/>
<dbReference type="EMBL" id="CT573213">
    <property type="protein sequence ID" value="CAJ62202.1"/>
    <property type="molecule type" value="Genomic_DNA"/>
</dbReference>
<dbReference type="HOGENOM" id="CLU_007526_0_0_11"/>
<name>Q0RJV8_FRAAA</name>
<dbReference type="InterPro" id="IPR002575">
    <property type="entry name" value="Aminoglycoside_PTrfase"/>
</dbReference>
<dbReference type="KEGG" id="fal:FRAAL3559"/>
<dbReference type="AlphaFoldDB" id="Q0RJV8"/>
<sequence length="351" mass="38563">MGNPTEPARQGVALDAARLARWLDAEQVPGAGELPVIERLTGGSQNELYSLTRGGERTVLRMPPAAASASRVDGLRRELRLLRALRGTDVPHAELVAGDPTGDVLGMPFYVMRAIDGWSPTATWPAPFDTDPAARRGLAFELVDGIAKLSRVDWRARGLEGFGRPENFHDRQVDRWLTFLGAYRFRELPGLDEAAAWLRANRPATFEPGIMHGDYQFANVMFQHGAPARLAAIIDWEMTTVGDPLLDLGWALLGWDGDEPRTEGFYLDVSGMPRRAELLEHYERVSGRSTADIDYYLVLANWKLGVVLEKSYAAFTGGGTVDPKVETFGPLVLQLLATAADLARSLPARRG</sequence>
<dbReference type="eggNOG" id="COG3173">
    <property type="taxonomic scope" value="Bacteria"/>
</dbReference>
<reference evidence="2 3" key="1">
    <citation type="journal article" date="2007" name="Genome Res.">
        <title>Genome characteristics of facultatively symbiotic Frankia sp. strains reflect host range and host plant biogeography.</title>
        <authorList>
            <person name="Normand P."/>
            <person name="Lapierre P."/>
            <person name="Tisa L.S."/>
            <person name="Gogarten J.P."/>
            <person name="Alloisio N."/>
            <person name="Bagnarol E."/>
            <person name="Bassi C.A."/>
            <person name="Berry A.M."/>
            <person name="Bickhart D.M."/>
            <person name="Choisne N."/>
            <person name="Couloux A."/>
            <person name="Cournoyer B."/>
            <person name="Cruveiller S."/>
            <person name="Daubin V."/>
            <person name="Demange N."/>
            <person name="Francino M.P."/>
            <person name="Goltsman E."/>
            <person name="Huang Y."/>
            <person name="Kopp O.R."/>
            <person name="Labarre L."/>
            <person name="Lapidus A."/>
            <person name="Lavire C."/>
            <person name="Marechal J."/>
            <person name="Martinez M."/>
            <person name="Mastronunzio J.E."/>
            <person name="Mullin B.C."/>
            <person name="Niemann J."/>
            <person name="Pujic P."/>
            <person name="Rawnsley T."/>
            <person name="Rouy Z."/>
            <person name="Schenowitz C."/>
            <person name="Sellstedt A."/>
            <person name="Tavares F."/>
            <person name="Tomkins J.P."/>
            <person name="Vallenet D."/>
            <person name="Valverde C."/>
            <person name="Wall L.G."/>
            <person name="Wang Y."/>
            <person name="Medigue C."/>
            <person name="Benson D.R."/>
        </authorList>
    </citation>
    <scope>NUCLEOTIDE SEQUENCE [LARGE SCALE GENOMIC DNA]</scope>
    <source>
        <strain evidence="3">DSM 45986 / CECT 9034 / ACN14a</strain>
    </source>
</reference>
<dbReference type="Gene3D" id="3.30.200.20">
    <property type="entry name" value="Phosphorylase Kinase, domain 1"/>
    <property type="match status" value="1"/>
</dbReference>
<dbReference type="CDD" id="cd05154">
    <property type="entry name" value="ACAD10_11_N-like"/>
    <property type="match status" value="1"/>
</dbReference>
<dbReference type="InterPro" id="IPR041726">
    <property type="entry name" value="ACAD10_11_N"/>
</dbReference>
<protein>
    <submittedName>
        <fullName evidence="2">Phosphotransferase</fullName>
    </submittedName>
</protein>
<dbReference type="SUPFAM" id="SSF56112">
    <property type="entry name" value="Protein kinase-like (PK-like)"/>
    <property type="match status" value="1"/>
</dbReference>
<dbReference type="PANTHER" id="PTHR21310:SF40">
    <property type="entry name" value="AMINOGLYCOSIDE PHOSPHOTRANSFERASE DOMAIN-CONTAINING PROTEIN-RELATED"/>
    <property type="match status" value="1"/>
</dbReference>
<keyword evidence="3" id="KW-1185">Reference proteome</keyword>
<accession>Q0RJV8</accession>
<dbReference type="InterPro" id="IPR051678">
    <property type="entry name" value="AGP_Transferase"/>
</dbReference>
<evidence type="ECO:0000313" key="2">
    <source>
        <dbReference type="EMBL" id="CAJ62202.1"/>
    </source>
</evidence>
<proteinExistence type="predicted"/>
<organism evidence="2 3">
    <name type="scientific">Frankia alni (strain DSM 45986 / CECT 9034 / ACN14a)</name>
    <dbReference type="NCBI Taxonomy" id="326424"/>
    <lineage>
        <taxon>Bacteria</taxon>
        <taxon>Bacillati</taxon>
        <taxon>Actinomycetota</taxon>
        <taxon>Actinomycetes</taxon>
        <taxon>Frankiales</taxon>
        <taxon>Frankiaceae</taxon>
        <taxon>Frankia</taxon>
    </lineage>
</organism>
<dbReference type="RefSeq" id="WP_011604700.1">
    <property type="nucleotide sequence ID" value="NC_008278.1"/>
</dbReference>